<feature type="region of interest" description="Disordered" evidence="2">
    <location>
        <begin position="859"/>
        <end position="880"/>
    </location>
</feature>
<evidence type="ECO:0000313" key="4">
    <source>
        <dbReference type="Proteomes" id="UP000092993"/>
    </source>
</evidence>
<sequence length="899" mass="103302">MVHLMEVDALNGPSGEDHEMDDLMLSSMPPGEEERWSYVRSLSVGDRKRKDMHTHRDRTTIRNKEWRDQHEDLVEAYMAGKSDRRVLCLEDEDIVGIYCSVRHFYLLSPHTRTNITLARNGYLGTAPRNPTVALAFDVLEAYRQLHRVCPRLSIQGIVRVLCYLHMVPYRRVLVDQFSIAFDVYLDIIHGVDERVWSALQRDVPNWHMLNACAACLYKVDDEVPLKFSLLTTMNGNQSLKLVDNIFRVGVQRHEDRTCRTDMWISTAEVDRFKDEVCQSKEQSSSTPAPHAGHSVNDDDGLVNENDADVGGNGGDPTSICYQRWRNVGHEARKKMFALFAVTGIFVCLCRHGQLLTMCDMIRSGELQANYLSTSMKYPLAIVDKLMEVYGSDVKLGYDIACEFAKTLRSSSLGLSADLKCMSGVVPAFHGHSHNRLCQVYWHPMYMDGVGKEDFEGCERVFSESNALASRTRLSTSFHHHQAIEQFFGFWGEQKHAETGQFIFNNYKQALNIIRDSTRKLDMYEKELKTTSSDYEDYLEQEHAYLLTLKSEPPEILRKVDYMAALGNFATTSAEARATDGALSSLTQARIQCIKNCKRHVAHRGIDGGHAKSVLRIEDELQIVERWIPGMPEFDSMVVELRLRDYWLVLDKLERLVVQRLLELAKLGMSGIGYKLREKIRKALRARAVAICKALSEYNKCASELDPPRPELSWSNLMDMVSVADVDILRDARQDIRALPWAQRANRDAMNIYFNIKRVQEEIQRLNIEIARLFTWMVDEHVDYYRAIKECYLMDCSLARELSEHWQYRDKIHHCIVEWLYKASRLRGFTGKLTYGHRIGRDVDLATDIPLPSWTLYTSNRSDSDDVDHEEDEQIPGVEDEQDADNLVGFFDDLGSLPEN</sequence>
<accession>A0A1C7MJQ9</accession>
<feature type="compositionally biased region" description="Acidic residues" evidence="2">
    <location>
        <begin position="297"/>
        <end position="307"/>
    </location>
</feature>
<feature type="compositionally biased region" description="Acidic residues" evidence="2">
    <location>
        <begin position="864"/>
        <end position="880"/>
    </location>
</feature>
<keyword evidence="4" id="KW-1185">Reference proteome</keyword>
<organism evidence="3 4">
    <name type="scientific">Grifola frondosa</name>
    <name type="common">Maitake</name>
    <name type="synonym">Polyporus frondosus</name>
    <dbReference type="NCBI Taxonomy" id="5627"/>
    <lineage>
        <taxon>Eukaryota</taxon>
        <taxon>Fungi</taxon>
        <taxon>Dikarya</taxon>
        <taxon>Basidiomycota</taxon>
        <taxon>Agaricomycotina</taxon>
        <taxon>Agaricomycetes</taxon>
        <taxon>Polyporales</taxon>
        <taxon>Grifolaceae</taxon>
        <taxon>Grifola</taxon>
    </lineage>
</organism>
<feature type="region of interest" description="Disordered" evidence="2">
    <location>
        <begin position="276"/>
        <end position="314"/>
    </location>
</feature>
<reference evidence="3 4" key="1">
    <citation type="submission" date="2016-03" db="EMBL/GenBank/DDBJ databases">
        <title>Whole genome sequencing of Grifola frondosa 9006-11.</title>
        <authorList>
            <person name="Min B."/>
            <person name="Park H."/>
            <person name="Kim J.-G."/>
            <person name="Cho H."/>
            <person name="Oh Y.-L."/>
            <person name="Kong W.-S."/>
            <person name="Choi I.-G."/>
        </authorList>
    </citation>
    <scope>NUCLEOTIDE SEQUENCE [LARGE SCALE GENOMIC DNA]</scope>
    <source>
        <strain evidence="3 4">9006-11</strain>
    </source>
</reference>
<comment type="caution">
    <text evidence="3">The sequence shown here is derived from an EMBL/GenBank/DDBJ whole genome shotgun (WGS) entry which is preliminary data.</text>
</comment>
<evidence type="ECO:0008006" key="5">
    <source>
        <dbReference type="Google" id="ProtNLM"/>
    </source>
</evidence>
<dbReference type="Proteomes" id="UP000092993">
    <property type="component" value="Unassembled WGS sequence"/>
</dbReference>
<protein>
    <recommendedName>
        <fullName evidence="5">CxC1-like cysteine cluster associated with KDZ transposases domain-containing protein</fullName>
    </recommendedName>
</protein>
<gene>
    <name evidence="3" type="ORF">A0H81_03873</name>
</gene>
<proteinExistence type="predicted"/>
<dbReference type="OMA" id="VERWIPG"/>
<evidence type="ECO:0000256" key="2">
    <source>
        <dbReference type="SAM" id="MobiDB-lite"/>
    </source>
</evidence>
<dbReference type="OrthoDB" id="3251205at2759"/>
<keyword evidence="1" id="KW-0175">Coiled coil</keyword>
<evidence type="ECO:0000256" key="1">
    <source>
        <dbReference type="SAM" id="Coils"/>
    </source>
</evidence>
<dbReference type="Pfam" id="PF18758">
    <property type="entry name" value="KDZ"/>
    <property type="match status" value="1"/>
</dbReference>
<dbReference type="PANTHER" id="PTHR33096:SF1">
    <property type="entry name" value="CXC1-LIKE CYSTEINE CLUSTER ASSOCIATED WITH KDZ TRANSPOSASES DOMAIN-CONTAINING PROTEIN"/>
    <property type="match status" value="1"/>
</dbReference>
<dbReference type="AlphaFoldDB" id="A0A1C7MJQ9"/>
<feature type="coiled-coil region" evidence="1">
    <location>
        <begin position="506"/>
        <end position="540"/>
    </location>
</feature>
<evidence type="ECO:0000313" key="3">
    <source>
        <dbReference type="EMBL" id="OBZ76606.1"/>
    </source>
</evidence>
<dbReference type="EMBL" id="LUGG01000003">
    <property type="protein sequence ID" value="OBZ76606.1"/>
    <property type="molecule type" value="Genomic_DNA"/>
</dbReference>
<name>A0A1C7MJQ9_GRIFR</name>
<dbReference type="PANTHER" id="PTHR33096">
    <property type="entry name" value="CXC2 DOMAIN-CONTAINING PROTEIN"/>
    <property type="match status" value="1"/>
</dbReference>
<dbReference type="InterPro" id="IPR040521">
    <property type="entry name" value="KDZ"/>
</dbReference>